<dbReference type="GO" id="GO:0008955">
    <property type="term" value="F:peptidoglycan glycosyltransferase activity"/>
    <property type="evidence" value="ECO:0007669"/>
    <property type="project" value="UniProtKB-EC"/>
</dbReference>
<protein>
    <submittedName>
        <fullName evidence="21">Penicillin-binding protein 1F</fullName>
    </submittedName>
</protein>
<evidence type="ECO:0000256" key="12">
    <source>
        <dbReference type="ARBA" id="ARBA00022984"/>
    </source>
</evidence>
<dbReference type="Gene3D" id="3.40.710.10">
    <property type="entry name" value="DD-peptidase/beta-lactamase superfamily"/>
    <property type="match status" value="1"/>
</dbReference>
<dbReference type="NCBIfam" id="TIGR02074">
    <property type="entry name" value="PBP_1a_fam"/>
    <property type="match status" value="1"/>
</dbReference>
<evidence type="ECO:0000256" key="11">
    <source>
        <dbReference type="ARBA" id="ARBA00022960"/>
    </source>
</evidence>
<organism evidence="21">
    <name type="scientific">Campylobacter ureolyticus</name>
    <dbReference type="NCBI Taxonomy" id="827"/>
    <lineage>
        <taxon>Bacteria</taxon>
        <taxon>Pseudomonadati</taxon>
        <taxon>Campylobacterota</taxon>
        <taxon>Epsilonproteobacteria</taxon>
        <taxon>Campylobacterales</taxon>
        <taxon>Campylobacteraceae</taxon>
        <taxon>Campylobacter</taxon>
    </lineage>
</organism>
<name>A0A6N2U3Q2_9BACT</name>
<evidence type="ECO:0000256" key="6">
    <source>
        <dbReference type="ARBA" id="ARBA00022645"/>
    </source>
</evidence>
<gene>
    <name evidence="21" type="primary">pbpF</name>
    <name evidence="21" type="ORF">CULFYP111_01604</name>
</gene>
<dbReference type="RefSeq" id="WP_421731852.1">
    <property type="nucleotide sequence ID" value="NZ_CACRSK010000007.1"/>
</dbReference>
<comment type="catalytic activity">
    <reaction evidence="17">
        <text>[GlcNAc-(1-&gt;4)-Mur2Ac(oyl-L-Ala-gamma-D-Glu-L-Lys-D-Ala-D-Ala)](n)-di-trans,octa-cis-undecaprenyl diphosphate + beta-D-GlcNAc-(1-&gt;4)-Mur2Ac(oyl-L-Ala-gamma-D-Glu-L-Lys-D-Ala-D-Ala)-di-trans,octa-cis-undecaprenyl diphosphate = [GlcNAc-(1-&gt;4)-Mur2Ac(oyl-L-Ala-gamma-D-Glu-L-Lys-D-Ala-D-Ala)](n+1)-di-trans,octa-cis-undecaprenyl diphosphate + di-trans,octa-cis-undecaprenyl diphosphate + H(+)</text>
        <dbReference type="Rhea" id="RHEA:23708"/>
        <dbReference type="Rhea" id="RHEA-COMP:9602"/>
        <dbReference type="Rhea" id="RHEA-COMP:9603"/>
        <dbReference type="ChEBI" id="CHEBI:15378"/>
        <dbReference type="ChEBI" id="CHEBI:58405"/>
        <dbReference type="ChEBI" id="CHEBI:60033"/>
        <dbReference type="ChEBI" id="CHEBI:78435"/>
        <dbReference type="EC" id="2.4.99.28"/>
    </reaction>
</comment>
<keyword evidence="8" id="KW-0328">Glycosyltransferase</keyword>
<evidence type="ECO:0000256" key="14">
    <source>
        <dbReference type="ARBA" id="ARBA00023268"/>
    </source>
</evidence>
<evidence type="ECO:0000256" key="9">
    <source>
        <dbReference type="ARBA" id="ARBA00022679"/>
    </source>
</evidence>
<comment type="similarity">
    <text evidence="4">In the N-terminal section; belongs to the glycosyltransferase 51 family.</text>
</comment>
<sequence length="649" mass="73416">MIVRFIFGFMTVCVFAAGGIFMYFYTEVKHDMNAIINYHPKLTTEIYDKNNNLIANVFDEENRVYVKYDDIPGRVIEALVAIEDTNFFEHKGINVEAIFRAIIKDLKTMSFTQGASTLTQQLIKNIALSNEKKIDRKIKEIILALKLENELTKEQILERYLNEVYFGHGYYGIKTAALGYFRKDLEELSLKEAAMLVGLPKAPSSYDPTRHLDLSLSRANRVVERMYEIGWIGRNEYELAMNEEPVVYDDSLTKNKAPYVADEVMKEASRFLPDLKTAGYKIYTSVDLEVQGLARDALIWGYNEILKRDKDANESVLNGAIVVTNPINGDILALVGGIDYQKSNFNRATQSQRQTGSSFKPFIYQIALDEGYSPASEIPDIPRSFNDGSNKEWTPKNFSKNYEGYITMRRALLKSRNLATVNLMHSLGVKNVIDRLKEAGFKNMPYALSVSLGSYGISPLEYSKFYSIFPGSGVATTPKFIERATSFSGIETIFKAEQVIVTKPEQAYLMVDMMKDVVNEGTARNAKVKGIEIAGKTGTSNNNIDAWFCGYTPELLVMIWYGNDNYKPMRYVEVGGRSSAPVFKKFMENYLTIHPETKRNFNAPEGVYHKIYKGKDELYTTTSPLPYQDTLPLDLGYEDGTGGGNSLLF</sequence>
<feature type="domain" description="Penicillin-binding protein transpeptidase" evidence="19">
    <location>
        <begin position="319"/>
        <end position="588"/>
    </location>
</feature>
<dbReference type="InterPro" id="IPR036950">
    <property type="entry name" value="PBP_transglycosylase"/>
</dbReference>
<keyword evidence="6" id="KW-0121">Carboxypeptidase</keyword>
<feature type="domain" description="Glycosyl transferase family 51" evidence="20">
    <location>
        <begin position="52"/>
        <end position="226"/>
    </location>
</feature>
<dbReference type="GO" id="GO:0030288">
    <property type="term" value="C:outer membrane-bounded periplasmic space"/>
    <property type="evidence" value="ECO:0007669"/>
    <property type="project" value="TreeGrafter"/>
</dbReference>
<keyword evidence="11" id="KW-0133">Cell shape</keyword>
<keyword evidence="13 18" id="KW-0472">Membrane</keyword>
<evidence type="ECO:0000256" key="17">
    <source>
        <dbReference type="ARBA" id="ARBA00049902"/>
    </source>
</evidence>
<keyword evidence="12" id="KW-0573">Peptidoglycan synthesis</keyword>
<dbReference type="Pfam" id="PF00905">
    <property type="entry name" value="Transpeptidase"/>
    <property type="match status" value="1"/>
</dbReference>
<keyword evidence="14" id="KW-0511">Multifunctional enzyme</keyword>
<dbReference type="PANTHER" id="PTHR32282">
    <property type="entry name" value="BINDING PROTEIN TRANSPEPTIDASE, PUTATIVE-RELATED"/>
    <property type="match status" value="1"/>
</dbReference>
<dbReference type="FunFam" id="1.10.3810.10:FF:000001">
    <property type="entry name" value="Penicillin-binding protein 1A"/>
    <property type="match status" value="1"/>
</dbReference>
<evidence type="ECO:0000259" key="20">
    <source>
        <dbReference type="Pfam" id="PF00912"/>
    </source>
</evidence>
<dbReference type="InterPro" id="IPR012338">
    <property type="entry name" value="Beta-lactam/transpept-like"/>
</dbReference>
<evidence type="ECO:0000256" key="4">
    <source>
        <dbReference type="ARBA" id="ARBA00007739"/>
    </source>
</evidence>
<dbReference type="InterPro" id="IPR001460">
    <property type="entry name" value="PCN-bd_Tpept"/>
</dbReference>
<feature type="transmembrane region" description="Helical" evidence="18">
    <location>
        <begin position="5"/>
        <end position="25"/>
    </location>
</feature>
<dbReference type="Pfam" id="PF00912">
    <property type="entry name" value="Transgly"/>
    <property type="match status" value="1"/>
</dbReference>
<evidence type="ECO:0000256" key="15">
    <source>
        <dbReference type="ARBA" id="ARBA00023316"/>
    </source>
</evidence>
<comment type="subcellular location">
    <subcellularLocation>
        <location evidence="1">Cell membrane</location>
    </subcellularLocation>
</comment>
<dbReference type="InterPro" id="IPR023346">
    <property type="entry name" value="Lysozyme-like_dom_sf"/>
</dbReference>
<evidence type="ECO:0000256" key="7">
    <source>
        <dbReference type="ARBA" id="ARBA00022670"/>
    </source>
</evidence>
<dbReference type="SUPFAM" id="SSF56601">
    <property type="entry name" value="beta-lactamase/transpeptidase-like"/>
    <property type="match status" value="1"/>
</dbReference>
<comment type="similarity">
    <text evidence="3">In the C-terminal section; belongs to the transpeptidase family.</text>
</comment>
<dbReference type="SUPFAM" id="SSF53955">
    <property type="entry name" value="Lysozyme-like"/>
    <property type="match status" value="1"/>
</dbReference>
<dbReference type="UniPathway" id="UPA00219"/>
<evidence type="ECO:0000256" key="2">
    <source>
        <dbReference type="ARBA" id="ARBA00004752"/>
    </source>
</evidence>
<evidence type="ECO:0000256" key="5">
    <source>
        <dbReference type="ARBA" id="ARBA00022475"/>
    </source>
</evidence>
<evidence type="ECO:0000256" key="8">
    <source>
        <dbReference type="ARBA" id="ARBA00022676"/>
    </source>
</evidence>
<dbReference type="GO" id="GO:0009252">
    <property type="term" value="P:peptidoglycan biosynthetic process"/>
    <property type="evidence" value="ECO:0007669"/>
    <property type="project" value="UniProtKB-UniPathway"/>
</dbReference>
<evidence type="ECO:0000256" key="13">
    <source>
        <dbReference type="ARBA" id="ARBA00023136"/>
    </source>
</evidence>
<dbReference type="GO" id="GO:0008658">
    <property type="term" value="F:penicillin binding"/>
    <property type="evidence" value="ECO:0007669"/>
    <property type="project" value="InterPro"/>
</dbReference>
<keyword evidence="9" id="KW-0808">Transferase</keyword>
<dbReference type="GO" id="GO:0005886">
    <property type="term" value="C:plasma membrane"/>
    <property type="evidence" value="ECO:0007669"/>
    <property type="project" value="UniProtKB-SubCell"/>
</dbReference>
<dbReference type="InterPro" id="IPR001264">
    <property type="entry name" value="Glyco_trans_51"/>
</dbReference>
<dbReference type="PANTHER" id="PTHR32282:SF11">
    <property type="entry name" value="PENICILLIN-BINDING PROTEIN 1B"/>
    <property type="match status" value="1"/>
</dbReference>
<dbReference type="GO" id="GO:0006508">
    <property type="term" value="P:proteolysis"/>
    <property type="evidence" value="ECO:0007669"/>
    <property type="project" value="UniProtKB-KW"/>
</dbReference>
<keyword evidence="5" id="KW-1003">Cell membrane</keyword>
<keyword evidence="15" id="KW-0961">Cell wall biogenesis/degradation</keyword>
<evidence type="ECO:0000313" key="21">
    <source>
        <dbReference type="EMBL" id="VYT11071.1"/>
    </source>
</evidence>
<keyword evidence="18" id="KW-1133">Transmembrane helix</keyword>
<dbReference type="Gene3D" id="1.10.3810.10">
    <property type="entry name" value="Biosynthetic peptidoglycan transglycosylase-like"/>
    <property type="match status" value="1"/>
</dbReference>
<evidence type="ECO:0000256" key="1">
    <source>
        <dbReference type="ARBA" id="ARBA00004236"/>
    </source>
</evidence>
<dbReference type="GO" id="GO:0009002">
    <property type="term" value="F:serine-type D-Ala-D-Ala carboxypeptidase activity"/>
    <property type="evidence" value="ECO:0007669"/>
    <property type="project" value="UniProtKB-EC"/>
</dbReference>
<evidence type="ECO:0000259" key="19">
    <source>
        <dbReference type="Pfam" id="PF00905"/>
    </source>
</evidence>
<keyword evidence="18" id="KW-0812">Transmembrane</keyword>
<dbReference type="GO" id="GO:0008360">
    <property type="term" value="P:regulation of cell shape"/>
    <property type="evidence" value="ECO:0007669"/>
    <property type="project" value="UniProtKB-KW"/>
</dbReference>
<comment type="catalytic activity">
    <reaction evidence="16">
        <text>Preferential cleavage: (Ac)2-L-Lys-D-Ala-|-D-Ala. Also transpeptidation of peptidyl-alanyl moieties that are N-acyl substituents of D-alanine.</text>
        <dbReference type="EC" id="3.4.16.4"/>
    </reaction>
</comment>
<dbReference type="InterPro" id="IPR050396">
    <property type="entry name" value="Glycosyltr_51/Transpeptidase"/>
</dbReference>
<comment type="pathway">
    <text evidence="2">Cell wall biogenesis; peptidoglycan biosynthesis.</text>
</comment>
<evidence type="ECO:0000256" key="16">
    <source>
        <dbReference type="ARBA" id="ARBA00034000"/>
    </source>
</evidence>
<accession>A0A6N2U3Q2</accession>
<reference evidence="21" key="1">
    <citation type="submission" date="2019-11" db="EMBL/GenBank/DDBJ databases">
        <authorList>
            <person name="Feng L."/>
        </authorList>
    </citation>
    <scope>NUCLEOTIDE SEQUENCE</scope>
    <source>
        <strain evidence="21">CUreolyticusLFYP111</strain>
    </source>
</reference>
<keyword evidence="7" id="KW-0645">Protease</keyword>
<dbReference type="GO" id="GO:0071555">
    <property type="term" value="P:cell wall organization"/>
    <property type="evidence" value="ECO:0007669"/>
    <property type="project" value="UniProtKB-KW"/>
</dbReference>
<proteinExistence type="inferred from homology"/>
<dbReference type="EMBL" id="CACRSK010000007">
    <property type="protein sequence ID" value="VYT11071.1"/>
    <property type="molecule type" value="Genomic_DNA"/>
</dbReference>
<keyword evidence="10" id="KW-0378">Hydrolase</keyword>
<evidence type="ECO:0000256" key="3">
    <source>
        <dbReference type="ARBA" id="ARBA00007090"/>
    </source>
</evidence>
<evidence type="ECO:0000256" key="18">
    <source>
        <dbReference type="SAM" id="Phobius"/>
    </source>
</evidence>
<dbReference type="AlphaFoldDB" id="A0A6N2U3Q2"/>
<evidence type="ECO:0000256" key="10">
    <source>
        <dbReference type="ARBA" id="ARBA00022801"/>
    </source>
</evidence>